<dbReference type="PROSITE" id="PS51257">
    <property type="entry name" value="PROKAR_LIPOPROTEIN"/>
    <property type="match status" value="1"/>
</dbReference>
<name>A0A2M8PAQ5_9CHLR</name>
<proteinExistence type="predicted"/>
<dbReference type="EMBL" id="PGTM01000320">
    <property type="protein sequence ID" value="PJF34627.1"/>
    <property type="molecule type" value="Genomic_DNA"/>
</dbReference>
<evidence type="ECO:0000313" key="1">
    <source>
        <dbReference type="EMBL" id="PJF34627.1"/>
    </source>
</evidence>
<reference evidence="1 2" key="1">
    <citation type="submission" date="2017-11" db="EMBL/GenBank/DDBJ databases">
        <title>Evolution of Phototrophy in the Chloroflexi Phylum Driven by Horizontal Gene Transfer.</title>
        <authorList>
            <person name="Ward L.M."/>
            <person name="Hemp J."/>
            <person name="Shih P.M."/>
            <person name="Mcglynn S.E."/>
            <person name="Fischer W."/>
        </authorList>
    </citation>
    <scope>NUCLEOTIDE SEQUENCE [LARGE SCALE GENOMIC DNA]</scope>
    <source>
        <strain evidence="1">JP3_13</strain>
    </source>
</reference>
<sequence>MRKAYRSSLLLLITILLTLVGCGLPPMQLVVIISPTPDPNTIVITLTPTPSAENAVETPQPVVSTPTPVQSLVEAPLPSLTPTLSAFPTETRAQLFIAHQDFQNGYMFWISTRKVIWVLIATPGNPNTGEWRIYPDTYTEGEPEFDPNLIPPSENLFQPRRGFGKLWRTTPDLREALGWATTPEFALTTSYVYQPGGFLDAEGKWVPGPGKHFITTLGRQTFALIESAEGYGRWERIG</sequence>
<protein>
    <submittedName>
        <fullName evidence="1">Uncharacterized protein</fullName>
    </submittedName>
</protein>
<organism evidence="1 2">
    <name type="scientific">Candidatus Thermofonsia Clade 1 bacterium</name>
    <dbReference type="NCBI Taxonomy" id="2364210"/>
    <lineage>
        <taxon>Bacteria</taxon>
        <taxon>Bacillati</taxon>
        <taxon>Chloroflexota</taxon>
        <taxon>Candidatus Thermofontia</taxon>
        <taxon>Candidatus Thermofonsia Clade 1</taxon>
    </lineage>
</organism>
<comment type="caution">
    <text evidence="1">The sequence shown here is derived from an EMBL/GenBank/DDBJ whole genome shotgun (WGS) entry which is preliminary data.</text>
</comment>
<gene>
    <name evidence="1" type="ORF">CUN49_14690</name>
</gene>
<accession>A0A2M8PAQ5</accession>
<dbReference type="Proteomes" id="UP000229681">
    <property type="component" value="Unassembled WGS sequence"/>
</dbReference>
<dbReference type="AlphaFoldDB" id="A0A2M8PAQ5"/>
<evidence type="ECO:0000313" key="2">
    <source>
        <dbReference type="Proteomes" id="UP000229681"/>
    </source>
</evidence>